<dbReference type="OrthoDB" id="9816273at2"/>
<dbReference type="SUPFAM" id="SSF52172">
    <property type="entry name" value="CheY-like"/>
    <property type="match status" value="1"/>
</dbReference>
<protein>
    <submittedName>
        <fullName evidence="4">Two-component system response regulator</fullName>
    </submittedName>
</protein>
<dbReference type="Gene3D" id="1.10.3210.10">
    <property type="entry name" value="Hypothetical protein af1432"/>
    <property type="match status" value="1"/>
</dbReference>
<dbReference type="EMBL" id="PSNW01000006">
    <property type="protein sequence ID" value="PPE73721.1"/>
    <property type="molecule type" value="Genomic_DNA"/>
</dbReference>
<dbReference type="Gene3D" id="3.40.50.2300">
    <property type="match status" value="1"/>
</dbReference>
<evidence type="ECO:0000259" key="2">
    <source>
        <dbReference type="PROSITE" id="PS50110"/>
    </source>
</evidence>
<evidence type="ECO:0000313" key="5">
    <source>
        <dbReference type="Proteomes" id="UP000238220"/>
    </source>
</evidence>
<dbReference type="AlphaFoldDB" id="A0A2S5TFF0"/>
<feature type="domain" description="HD-GYP" evidence="3">
    <location>
        <begin position="144"/>
        <end position="341"/>
    </location>
</feature>
<accession>A0A2S5TFF0</accession>
<organism evidence="4 5">
    <name type="scientific">Solimonas fluminis</name>
    <dbReference type="NCBI Taxonomy" id="2086571"/>
    <lineage>
        <taxon>Bacteria</taxon>
        <taxon>Pseudomonadati</taxon>
        <taxon>Pseudomonadota</taxon>
        <taxon>Gammaproteobacteria</taxon>
        <taxon>Nevskiales</taxon>
        <taxon>Nevskiaceae</taxon>
        <taxon>Solimonas</taxon>
    </lineage>
</organism>
<feature type="domain" description="Response regulatory" evidence="2">
    <location>
        <begin position="9"/>
        <end position="124"/>
    </location>
</feature>
<comment type="caution">
    <text evidence="1">Lacks conserved residue(s) required for the propagation of feature annotation.</text>
</comment>
<dbReference type="InterPro" id="IPR001789">
    <property type="entry name" value="Sig_transdc_resp-reg_receiver"/>
</dbReference>
<keyword evidence="5" id="KW-1185">Reference proteome</keyword>
<dbReference type="SUPFAM" id="SSF109604">
    <property type="entry name" value="HD-domain/PDEase-like"/>
    <property type="match status" value="1"/>
</dbReference>
<dbReference type="Proteomes" id="UP000238220">
    <property type="component" value="Unassembled WGS sequence"/>
</dbReference>
<evidence type="ECO:0000313" key="4">
    <source>
        <dbReference type="EMBL" id="PPE73721.1"/>
    </source>
</evidence>
<dbReference type="InterPro" id="IPR011006">
    <property type="entry name" value="CheY-like_superfamily"/>
</dbReference>
<reference evidence="4 5" key="1">
    <citation type="submission" date="2018-02" db="EMBL/GenBank/DDBJ databases">
        <title>Genome sequencing of Solimonas sp. HR-BB.</title>
        <authorList>
            <person name="Lee Y."/>
            <person name="Jeon C.O."/>
        </authorList>
    </citation>
    <scope>NUCLEOTIDE SEQUENCE [LARGE SCALE GENOMIC DNA]</scope>
    <source>
        <strain evidence="4 5">HR-BB</strain>
    </source>
</reference>
<dbReference type="InterPro" id="IPR037522">
    <property type="entry name" value="HD_GYP_dom"/>
</dbReference>
<name>A0A2S5TFF0_9GAMM</name>
<dbReference type="PANTHER" id="PTHR45228:SF5">
    <property type="entry name" value="CYCLIC DI-GMP PHOSPHODIESTERASE VC_1348-RELATED"/>
    <property type="match status" value="1"/>
</dbReference>
<proteinExistence type="predicted"/>
<dbReference type="RefSeq" id="WP_104230782.1">
    <property type="nucleotide sequence ID" value="NZ_PSNW01000006.1"/>
</dbReference>
<dbReference type="SMART" id="SM00448">
    <property type="entry name" value="REC"/>
    <property type="match status" value="1"/>
</dbReference>
<dbReference type="PROSITE" id="PS51832">
    <property type="entry name" value="HD_GYP"/>
    <property type="match status" value="1"/>
</dbReference>
<dbReference type="GO" id="GO:0000160">
    <property type="term" value="P:phosphorelay signal transduction system"/>
    <property type="evidence" value="ECO:0007669"/>
    <property type="project" value="InterPro"/>
</dbReference>
<dbReference type="CDD" id="cd00077">
    <property type="entry name" value="HDc"/>
    <property type="match status" value="1"/>
</dbReference>
<comment type="caution">
    <text evidence="4">The sequence shown here is derived from an EMBL/GenBank/DDBJ whole genome shotgun (WGS) entry which is preliminary data.</text>
</comment>
<sequence length="342" mass="36856">MPAESPKAILLLAQHDASRMDALRTALQDHYTLLFAATGEMALAFAHDDLAPALILLPAALPDMAGTEACRRLKADSRTRDIPVVFVAAGEEIDDEGCLAAGAADCLPGPLRPALLRVRVAAQLALADQEHHMAELVRKRTQDLEESRLQLMRRLGRAAEWHANPEGDTADHAGALTLLLARAAGLDEDAAQNLSLAALLRDVGKIGVPDSILYKTEALTLDDWELMRCHPLIGAQIIGRHPHPLMTTARLVALTHHEHWDGLGYPQGLAGEAIPLEGRIVAIADTFCAIISPRSYRAARSPAQAVALIQERAGSYYDPDLTRHLTALLPEIEALLARPAAP</sequence>
<dbReference type="PROSITE" id="PS50110">
    <property type="entry name" value="RESPONSE_REGULATORY"/>
    <property type="match status" value="1"/>
</dbReference>
<evidence type="ECO:0000256" key="1">
    <source>
        <dbReference type="PROSITE-ProRule" id="PRU00169"/>
    </source>
</evidence>
<dbReference type="InterPro" id="IPR003607">
    <property type="entry name" value="HD/PDEase_dom"/>
</dbReference>
<evidence type="ECO:0000259" key="3">
    <source>
        <dbReference type="PROSITE" id="PS51832"/>
    </source>
</evidence>
<dbReference type="PANTHER" id="PTHR45228">
    <property type="entry name" value="CYCLIC DI-GMP PHOSPHODIESTERASE TM_0186-RELATED"/>
    <property type="match status" value="1"/>
</dbReference>
<gene>
    <name evidence="4" type="ORF">C3942_13085</name>
</gene>
<dbReference type="Pfam" id="PF00072">
    <property type="entry name" value="Response_reg"/>
    <property type="match status" value="1"/>
</dbReference>
<dbReference type="InterPro" id="IPR052020">
    <property type="entry name" value="Cyclic_di-GMP/3'3'-cGAMP_PDE"/>
</dbReference>
<dbReference type="GO" id="GO:0008081">
    <property type="term" value="F:phosphoric diester hydrolase activity"/>
    <property type="evidence" value="ECO:0007669"/>
    <property type="project" value="UniProtKB-ARBA"/>
</dbReference>
<dbReference type="Pfam" id="PF13487">
    <property type="entry name" value="HD_5"/>
    <property type="match status" value="1"/>
</dbReference>